<protein>
    <submittedName>
        <fullName evidence="4">Response regulator protein VraR</fullName>
    </submittedName>
</protein>
<dbReference type="SUPFAM" id="SSF46894">
    <property type="entry name" value="C-terminal effector domain of the bipartite response regulators"/>
    <property type="match status" value="1"/>
</dbReference>
<dbReference type="InterPro" id="IPR016032">
    <property type="entry name" value="Sig_transdc_resp-reg_C-effctor"/>
</dbReference>
<dbReference type="CDD" id="cd06170">
    <property type="entry name" value="LuxR_C_like"/>
    <property type="match status" value="1"/>
</dbReference>
<accession>A0A644VK79</accession>
<reference evidence="4" key="1">
    <citation type="submission" date="2019-08" db="EMBL/GenBank/DDBJ databases">
        <authorList>
            <person name="Kucharzyk K."/>
            <person name="Murdoch R.W."/>
            <person name="Higgins S."/>
            <person name="Loffler F."/>
        </authorList>
    </citation>
    <scope>NUCLEOTIDE SEQUENCE</scope>
</reference>
<sequence>MRRIIIADNQDLTRAGWIYLINKSGINSQVEETQTKKELISLCGQFPDALVILDYALFDFERIQELIFLQEKYPKTDWIVASDELSEDAVRTLLFNSGKFSVLLKDSPAEDFMSAFKQAMKGERYISSFITNLLLEASKQKQANQPRNILTATEQEILKEMALGKSTREIAVLRHASMHTIMTHRKNIFRKIEVNNVHEATKYAMKAGLIDLAEYYI</sequence>
<dbReference type="GO" id="GO:0000160">
    <property type="term" value="P:phosphorelay signal transduction system"/>
    <property type="evidence" value="ECO:0007669"/>
    <property type="project" value="InterPro"/>
</dbReference>
<dbReference type="GO" id="GO:0003677">
    <property type="term" value="F:DNA binding"/>
    <property type="evidence" value="ECO:0007669"/>
    <property type="project" value="UniProtKB-KW"/>
</dbReference>
<comment type="caution">
    <text evidence="4">The sequence shown here is derived from an EMBL/GenBank/DDBJ whole genome shotgun (WGS) entry which is preliminary data.</text>
</comment>
<organism evidence="4">
    <name type="scientific">bioreactor metagenome</name>
    <dbReference type="NCBI Taxonomy" id="1076179"/>
    <lineage>
        <taxon>unclassified sequences</taxon>
        <taxon>metagenomes</taxon>
        <taxon>ecological metagenomes</taxon>
    </lineage>
</organism>
<evidence type="ECO:0000313" key="4">
    <source>
        <dbReference type="EMBL" id="MPL91738.1"/>
    </source>
</evidence>
<dbReference type="PROSITE" id="PS50110">
    <property type="entry name" value="RESPONSE_REGULATORY"/>
    <property type="match status" value="1"/>
</dbReference>
<feature type="domain" description="HTH luxR-type" evidence="2">
    <location>
        <begin position="143"/>
        <end position="208"/>
    </location>
</feature>
<dbReference type="InterPro" id="IPR011006">
    <property type="entry name" value="CheY-like_superfamily"/>
</dbReference>
<gene>
    <name evidence="4" type="primary">vraR_3</name>
    <name evidence="4" type="ORF">SDC9_37815</name>
</gene>
<dbReference type="SUPFAM" id="SSF52172">
    <property type="entry name" value="CheY-like"/>
    <property type="match status" value="1"/>
</dbReference>
<dbReference type="PANTHER" id="PTHR43214:SF43">
    <property type="entry name" value="TWO-COMPONENT RESPONSE REGULATOR"/>
    <property type="match status" value="1"/>
</dbReference>
<evidence type="ECO:0000256" key="1">
    <source>
        <dbReference type="ARBA" id="ARBA00023125"/>
    </source>
</evidence>
<dbReference type="AlphaFoldDB" id="A0A644VK79"/>
<dbReference type="Gene3D" id="3.40.50.2300">
    <property type="match status" value="1"/>
</dbReference>
<dbReference type="PRINTS" id="PR00038">
    <property type="entry name" value="HTHLUXR"/>
</dbReference>
<feature type="domain" description="Response regulatory" evidence="3">
    <location>
        <begin position="3"/>
        <end position="120"/>
    </location>
</feature>
<dbReference type="PANTHER" id="PTHR43214">
    <property type="entry name" value="TWO-COMPONENT RESPONSE REGULATOR"/>
    <property type="match status" value="1"/>
</dbReference>
<keyword evidence="1" id="KW-0238">DNA-binding</keyword>
<evidence type="ECO:0000259" key="3">
    <source>
        <dbReference type="PROSITE" id="PS50110"/>
    </source>
</evidence>
<dbReference type="SMART" id="SM00421">
    <property type="entry name" value="HTH_LUXR"/>
    <property type="match status" value="1"/>
</dbReference>
<dbReference type="InterPro" id="IPR000792">
    <property type="entry name" value="Tscrpt_reg_LuxR_C"/>
</dbReference>
<dbReference type="PROSITE" id="PS50043">
    <property type="entry name" value="HTH_LUXR_2"/>
    <property type="match status" value="1"/>
</dbReference>
<dbReference type="Pfam" id="PF00196">
    <property type="entry name" value="GerE"/>
    <property type="match status" value="1"/>
</dbReference>
<name>A0A644VK79_9ZZZZ</name>
<dbReference type="GO" id="GO:0006355">
    <property type="term" value="P:regulation of DNA-templated transcription"/>
    <property type="evidence" value="ECO:0007669"/>
    <property type="project" value="InterPro"/>
</dbReference>
<dbReference type="InterPro" id="IPR001789">
    <property type="entry name" value="Sig_transdc_resp-reg_receiver"/>
</dbReference>
<dbReference type="InterPro" id="IPR039420">
    <property type="entry name" value="WalR-like"/>
</dbReference>
<dbReference type="EMBL" id="VSSQ01000337">
    <property type="protein sequence ID" value="MPL91738.1"/>
    <property type="molecule type" value="Genomic_DNA"/>
</dbReference>
<proteinExistence type="predicted"/>
<evidence type="ECO:0000259" key="2">
    <source>
        <dbReference type="PROSITE" id="PS50043"/>
    </source>
</evidence>